<dbReference type="CDD" id="cd20335">
    <property type="entry name" value="BRcat_RBR"/>
    <property type="match status" value="1"/>
</dbReference>
<feature type="region of interest" description="Disordered" evidence="14">
    <location>
        <begin position="1146"/>
        <end position="1189"/>
    </location>
</feature>
<comment type="caution">
    <text evidence="20">The sequence shown here is derived from an EMBL/GenBank/DDBJ whole genome shotgun (WGS) entry which is preliminary data.</text>
</comment>
<evidence type="ECO:0000256" key="8">
    <source>
        <dbReference type="ARBA" id="ARBA00022806"/>
    </source>
</evidence>
<dbReference type="PROSITE" id="PS51873">
    <property type="entry name" value="TRIAD"/>
    <property type="match status" value="1"/>
</dbReference>
<organism evidence="20 21">
    <name type="scientific">Mytilus galloprovincialis</name>
    <name type="common">Mediterranean mussel</name>
    <dbReference type="NCBI Taxonomy" id="29158"/>
    <lineage>
        <taxon>Eukaryota</taxon>
        <taxon>Metazoa</taxon>
        <taxon>Spiralia</taxon>
        <taxon>Lophotrochozoa</taxon>
        <taxon>Mollusca</taxon>
        <taxon>Bivalvia</taxon>
        <taxon>Autobranchia</taxon>
        <taxon>Pteriomorphia</taxon>
        <taxon>Mytilida</taxon>
        <taxon>Mytiloidea</taxon>
        <taxon>Mytilidae</taxon>
        <taxon>Mytilinae</taxon>
        <taxon>Mytilus</taxon>
    </lineage>
</organism>
<dbReference type="SUPFAM" id="SSF54928">
    <property type="entry name" value="RNA-binding domain, RBD"/>
    <property type="match status" value="2"/>
</dbReference>
<keyword evidence="9" id="KW-0862">Zinc</keyword>
<feature type="domain" description="Helicase ATP-binding" evidence="17">
    <location>
        <begin position="1638"/>
        <end position="1801"/>
    </location>
</feature>
<dbReference type="PANTHER" id="PTHR18934">
    <property type="entry name" value="ATP-DEPENDENT RNA HELICASE"/>
    <property type="match status" value="1"/>
</dbReference>
<dbReference type="InterPro" id="IPR042035">
    <property type="entry name" value="DEAH_win-hel_dom"/>
</dbReference>
<evidence type="ECO:0000256" key="2">
    <source>
        <dbReference type="ARBA" id="ARBA00022723"/>
    </source>
</evidence>
<dbReference type="Gene3D" id="1.20.120.1750">
    <property type="match status" value="1"/>
</dbReference>
<dbReference type="SUPFAM" id="SSF57850">
    <property type="entry name" value="RING/U-box"/>
    <property type="match status" value="3"/>
</dbReference>
<evidence type="ECO:0000259" key="16">
    <source>
        <dbReference type="PROSITE" id="PS50102"/>
    </source>
</evidence>
<dbReference type="EMBL" id="UYJE01002450">
    <property type="protein sequence ID" value="VDI10842.1"/>
    <property type="molecule type" value="Genomic_DNA"/>
</dbReference>
<dbReference type="InterPro" id="IPR000504">
    <property type="entry name" value="RRM_dom"/>
</dbReference>
<evidence type="ECO:0000256" key="6">
    <source>
        <dbReference type="ARBA" id="ARBA00022786"/>
    </source>
</evidence>
<feature type="domain" description="RING-type" evidence="15">
    <location>
        <begin position="2859"/>
        <end position="2903"/>
    </location>
</feature>
<dbReference type="CDD" id="cd00590">
    <property type="entry name" value="RRM_SF"/>
    <property type="match status" value="1"/>
</dbReference>
<dbReference type="InterPro" id="IPR027417">
    <property type="entry name" value="P-loop_NTPase"/>
</dbReference>
<feature type="compositionally biased region" description="Basic and acidic residues" evidence="14">
    <location>
        <begin position="1165"/>
        <end position="1184"/>
    </location>
</feature>
<dbReference type="InterPro" id="IPR001841">
    <property type="entry name" value="Znf_RING"/>
</dbReference>
<dbReference type="GO" id="GO:0003723">
    <property type="term" value="F:RNA binding"/>
    <property type="evidence" value="ECO:0007669"/>
    <property type="project" value="UniProtKB-UniRule"/>
</dbReference>
<dbReference type="Pfam" id="PF00076">
    <property type="entry name" value="RRM_1"/>
    <property type="match status" value="1"/>
</dbReference>
<evidence type="ECO:0000259" key="17">
    <source>
        <dbReference type="PROSITE" id="PS51192"/>
    </source>
</evidence>
<keyword evidence="6" id="KW-0833">Ubl conjugation pathway</keyword>
<evidence type="ECO:0000313" key="20">
    <source>
        <dbReference type="EMBL" id="VDI10842.1"/>
    </source>
</evidence>
<dbReference type="InterPro" id="IPR017907">
    <property type="entry name" value="Znf_RING_CS"/>
</dbReference>
<evidence type="ECO:0000256" key="7">
    <source>
        <dbReference type="ARBA" id="ARBA00022801"/>
    </source>
</evidence>
<dbReference type="CDD" id="cd18791">
    <property type="entry name" value="SF2_C_RHA"/>
    <property type="match status" value="1"/>
</dbReference>
<dbReference type="Pfam" id="PF22191">
    <property type="entry name" value="IBR_1"/>
    <property type="match status" value="1"/>
</dbReference>
<dbReference type="InterPro" id="IPR002464">
    <property type="entry name" value="DNA/RNA_helicase_DEAH_CS"/>
</dbReference>
<dbReference type="Pfam" id="PF00271">
    <property type="entry name" value="Helicase_C"/>
    <property type="match status" value="1"/>
</dbReference>
<dbReference type="Proteomes" id="UP000596742">
    <property type="component" value="Unassembled WGS sequence"/>
</dbReference>
<evidence type="ECO:0000259" key="19">
    <source>
        <dbReference type="PROSITE" id="PS51873"/>
    </source>
</evidence>
<dbReference type="InterPro" id="IPR007502">
    <property type="entry name" value="Helicase-assoc_dom"/>
</dbReference>
<dbReference type="Pfam" id="PF01485">
    <property type="entry name" value="IBR"/>
    <property type="match status" value="1"/>
</dbReference>
<dbReference type="Gene3D" id="1.10.10.2130">
    <property type="entry name" value="DEAH helicase family, winged-helix domain"/>
    <property type="match status" value="1"/>
</dbReference>
<dbReference type="PROSITE" id="PS50089">
    <property type="entry name" value="ZF_RING_2"/>
    <property type="match status" value="1"/>
</dbReference>
<feature type="domain" description="RING-type" evidence="19">
    <location>
        <begin position="2855"/>
        <end position="3064"/>
    </location>
</feature>
<keyword evidence="21" id="KW-1185">Reference proteome</keyword>
<reference evidence="20" key="1">
    <citation type="submission" date="2018-11" db="EMBL/GenBank/DDBJ databases">
        <authorList>
            <person name="Alioto T."/>
            <person name="Alioto T."/>
        </authorList>
    </citation>
    <scope>NUCLEOTIDE SEQUENCE</scope>
</reference>
<feature type="region of interest" description="Disordered" evidence="14">
    <location>
        <begin position="1203"/>
        <end position="1230"/>
    </location>
</feature>
<evidence type="ECO:0000259" key="15">
    <source>
        <dbReference type="PROSITE" id="PS50089"/>
    </source>
</evidence>
<dbReference type="InterPro" id="IPR056245">
    <property type="entry name" value="KH_DEAH11/12"/>
</dbReference>
<evidence type="ECO:0000256" key="5">
    <source>
        <dbReference type="ARBA" id="ARBA00022771"/>
    </source>
</evidence>
<dbReference type="Gene3D" id="3.30.40.10">
    <property type="entry name" value="Zinc/RING finger domain, C3HC4 (zinc finger)"/>
    <property type="match status" value="1"/>
</dbReference>
<dbReference type="InterPro" id="IPR013083">
    <property type="entry name" value="Znf_RING/FYVE/PHD"/>
</dbReference>
<feature type="region of interest" description="Disordered" evidence="14">
    <location>
        <begin position="1042"/>
        <end position="1062"/>
    </location>
</feature>
<evidence type="ECO:0000256" key="14">
    <source>
        <dbReference type="SAM" id="MobiDB-lite"/>
    </source>
</evidence>
<gene>
    <name evidence="20" type="ORF">MGAL_10B017153</name>
</gene>
<dbReference type="EC" id="3.6.4.13" evidence="20"/>
<evidence type="ECO:0000259" key="18">
    <source>
        <dbReference type="PROSITE" id="PS51194"/>
    </source>
</evidence>
<keyword evidence="13" id="KW-0694">RNA-binding</keyword>
<dbReference type="PROSITE" id="PS00690">
    <property type="entry name" value="DEAH_ATP_HELICASE"/>
    <property type="match status" value="1"/>
</dbReference>
<name>A0A8B6CX42_MYTGA</name>
<evidence type="ECO:0000256" key="11">
    <source>
        <dbReference type="ARBA" id="ARBA00038040"/>
    </source>
</evidence>
<dbReference type="CDD" id="cd22585">
    <property type="entry name" value="Rcat_RBR_DEAH12-like"/>
    <property type="match status" value="1"/>
</dbReference>
<dbReference type="GO" id="GO:0034458">
    <property type="term" value="F:3'-5' RNA helicase activity"/>
    <property type="evidence" value="ECO:0007669"/>
    <property type="project" value="TreeGrafter"/>
</dbReference>
<dbReference type="PROSITE" id="PS50102">
    <property type="entry name" value="RRM"/>
    <property type="match status" value="1"/>
</dbReference>
<dbReference type="Pfam" id="PF24471">
    <property type="entry name" value="KH_DEAH11"/>
    <property type="match status" value="1"/>
</dbReference>
<keyword evidence="10" id="KW-0067">ATP-binding</keyword>
<dbReference type="GO" id="GO:0016787">
    <property type="term" value="F:hydrolase activity"/>
    <property type="evidence" value="ECO:0007669"/>
    <property type="project" value="UniProtKB-KW"/>
</dbReference>
<dbReference type="InterPro" id="IPR014001">
    <property type="entry name" value="Helicase_ATP-bd"/>
</dbReference>
<evidence type="ECO:0000256" key="13">
    <source>
        <dbReference type="PROSITE-ProRule" id="PRU00176"/>
    </source>
</evidence>
<keyword evidence="5 12" id="KW-0863">Zinc-finger</keyword>
<feature type="domain" description="Helicase C-terminal" evidence="18">
    <location>
        <begin position="1824"/>
        <end position="1995"/>
    </location>
</feature>
<keyword evidence="3" id="KW-0677">Repeat</keyword>
<dbReference type="GO" id="GO:0005524">
    <property type="term" value="F:ATP binding"/>
    <property type="evidence" value="ECO:0007669"/>
    <property type="project" value="UniProtKB-KW"/>
</dbReference>
<dbReference type="OrthoDB" id="9991211at2759"/>
<dbReference type="SMART" id="SM00647">
    <property type="entry name" value="IBR"/>
    <property type="match status" value="2"/>
</dbReference>
<dbReference type="SUPFAM" id="SSF52540">
    <property type="entry name" value="P-loop containing nucleoside triphosphate hydrolases"/>
    <property type="match status" value="1"/>
</dbReference>
<feature type="domain" description="RRM" evidence="16">
    <location>
        <begin position="2380"/>
        <end position="2457"/>
    </location>
</feature>
<dbReference type="Gene3D" id="3.40.50.300">
    <property type="entry name" value="P-loop containing nucleotide triphosphate hydrolases"/>
    <property type="match status" value="2"/>
</dbReference>
<accession>A0A8B6CX42</accession>
<keyword evidence="4" id="KW-0547">Nucleotide-binding</keyword>
<keyword evidence="2" id="KW-0479">Metal-binding</keyword>
<keyword evidence="8 20" id="KW-0347">Helicase</keyword>
<dbReference type="GO" id="GO:0008270">
    <property type="term" value="F:zinc ion binding"/>
    <property type="evidence" value="ECO:0007669"/>
    <property type="project" value="UniProtKB-KW"/>
</dbReference>
<dbReference type="CDD" id="cd17917">
    <property type="entry name" value="DEXHc_RHA-like"/>
    <property type="match status" value="1"/>
</dbReference>
<feature type="compositionally biased region" description="Polar residues" evidence="14">
    <location>
        <begin position="1203"/>
        <end position="1217"/>
    </location>
</feature>
<dbReference type="GO" id="GO:0016740">
    <property type="term" value="F:transferase activity"/>
    <property type="evidence" value="ECO:0007669"/>
    <property type="project" value="UniProtKB-KW"/>
</dbReference>
<dbReference type="InterPro" id="IPR001650">
    <property type="entry name" value="Helicase_C-like"/>
</dbReference>
<dbReference type="SMART" id="SM00490">
    <property type="entry name" value="HELICc"/>
    <property type="match status" value="1"/>
</dbReference>
<evidence type="ECO:0000256" key="3">
    <source>
        <dbReference type="ARBA" id="ARBA00022737"/>
    </source>
</evidence>
<dbReference type="PANTHER" id="PTHR18934:SF91">
    <property type="entry name" value="PRE-MRNA-SPLICING FACTOR ATP-DEPENDENT RNA HELICASE PRP16"/>
    <property type="match status" value="1"/>
</dbReference>
<evidence type="ECO:0000256" key="4">
    <source>
        <dbReference type="ARBA" id="ARBA00022741"/>
    </source>
</evidence>
<comment type="similarity">
    <text evidence="11">Belongs to the DEAD box helicase family. DEAH subfamily. PRP16 sub-subfamily.</text>
</comment>
<dbReference type="InterPro" id="IPR011545">
    <property type="entry name" value="DEAD/DEAH_box_helicase_dom"/>
</dbReference>
<dbReference type="PROSITE" id="PS51192">
    <property type="entry name" value="HELICASE_ATP_BIND_1"/>
    <property type="match status" value="1"/>
</dbReference>
<dbReference type="PROSITE" id="PS00518">
    <property type="entry name" value="ZF_RING_1"/>
    <property type="match status" value="1"/>
</dbReference>
<protein>
    <submittedName>
        <fullName evidence="20">ATP-dependent RNA helicase DHX8/PRP22</fullName>
        <ecNumber evidence="20">3.6.4.13</ecNumber>
    </submittedName>
</protein>
<feature type="region of interest" description="Disordered" evidence="14">
    <location>
        <begin position="818"/>
        <end position="853"/>
    </location>
</feature>
<sequence length="3072" mass="349461">MNFFRRIVKHMKGEENATQDIDDTPRKDACTSSITTQYSRRSRNTLDETSINALRVSCVPGDNDVHGMSLDHTLKVADSHQTASRTGTSNLYGLDWSQILIKEDSNEDTLKYGKSTAFGRTDSVSSNVDTSYDMVYGALENDKTNKENLRHSESIDSPFCNDVNSREINKEVSGKLTLNSSKNDTPKQATTIKDALENQERDKNKLLDASTSTKPKVESFHDRFKTSVPQENQIDEIPGKTKSHISTSSKTQSNINWTFQTERKNHKLTERPNEMTYHLPTETYRGEKIPHKNVQVIYNDNVTSSTNVKLMKETEETETKYPFNVLKSSRSKENVALESSLNYREENEVLTSNGNLPNTFYDQLWYSTSKQNTSEIRTSPWKDKEIIAGIGRLKNNMDLSCGRKQSNAKKTNEKSYLNIKSDDIERNKQVGKMYSQNEVASQLKAEENVVRTTNVEHSSHVISAGDNNSCISSQAEIKLDTCVDMFEKLDCRFETTEVEDVTKTTCDANSCIENNAVQYQETIVDMSGVNTREVGVGMINGNKIYQKEEYCVKPKINMRDSTTTDRLEKRSQMSLGKTCNKVMDLEFSKLVIRDVVATGDLNANIQPPAEHTQLYFYHERDTSKTSHSTLKEELNLNEYDASTVTLGTENINSGAAKKVKSVNDDVIEREISTENTLNGSEISSTVEMKEPKRKILKEDIYKIPKENTLAQQSCTVKTNNRSIVASFESKTDSIQVEQEITPSKGKEQENDVSGMLKSECRKQKPIEEVWTLENDVHDGPRIKKQPSLVKANTKSHLNAVSVDIEMKKQMEKFDLRNESVNKSEQGQQPKKNISAIKDTQTNISPHDQISDKTRQQPFSIRDDIHGTVLQPCKEVVNKTNRYLTTENVTKPKHGTSSCIETHSVEYQEISRSSNISDKGFRVNNENVDGINCQNHKCNSLSNSKPYDVSNQKTLVEDLTNMSSGQVSKHVSEFKISTDERKNVIASCDYDSTVQTSVEQKPKGSCLEYEKLKTKLSTAESIEQKEPASTVAVTLESVNIVQKTEKKKNSGKDEPIKKETTTENVRKPQKLILEIFSCENCDYQRFLHDRIGSPVKFTIEDIIKKQNSTNLVVKFPSKTSSRKFIEIMHLRNCEYKTTVKCHFYEEKSQGNKGRSNAKAEASSRNNCEEDVSRELTPEKQKKPNDQSRSQIKILSATQSTACKIDNQRIQTNSESGTSGYHARRKASQGGSCDMFKETEIKTQIFERSSSTNEQKYSCVSKNKIFITKREKQVKEETANVSSNYHSSQNLQSLESEKDKKSLQFNKAHIKIVQKKLSNLESGLVSQNNMVGHNNHREMSEAKSKFRLTDTGATLNRECPTSEIKVIQNMNTSKTNSEITLNTSLTVNEPDDKNKIKNPDSSVNAVAEKKVNTIELGQGNKKCKPQCIEIEIYNLSRRESNLERFLNFRLQKKFEFSIKSTEELQNVNFLSVEFPSTNSSRKAMVLLEKSNTLTGTYIKCHIDKKRKQEIQQKLRNKRLSDMASQLADVAKQYLDNHETQHRELTAWLGKFTDKKKKFEPIDSYNKRKKEKETLTSKKKEMESQKSEFLSFIKSFHCKLEKLKHSSFDEQDLLELETSFKSECNRFAAALPIYACRTEICTTIYKDQTSVILGETGSGKSTQVVQYLYQTGMYSEGIIICTQPRKVAAISLATRVAKEMSSNVGNLVGYQVGMNSKKSKDTKILYVTDHVLLNECLRDPHLSMFSCIIIDEAHERSIFTDLLLGMIKKCLPSRPDLRVIVTSATIDPDVFVRFFGECPVLSVSGRTFPVDVEWSEEAFDDNYEKRTLEKAIDVHLREDKGDILVFLTSPLEVEKSCKQFEEKLRNYHNFICLPLHGKLQANEQQRVFNPAPHGKRKIVFATNSAETSITIPGIKYVVDSGRIKEMQFDPKKNISSLVVTLVTQSSANQRSGRAGRTAPGKCFRLYSESEYKEMNVCSTPEILRVNLGQAILKLMELGVDPIAFDFVESPPRDQLINAMETLVSIGAVSDGILTDIGKWIAKLPFDPIFGAFIHDAIDCHVGIEALILTACCGSGGSLFYRSGNLEEKTNADKMKIRFSHLGGDVMTMLNAYREWHIQPEHSKGKWCAQNYVNGKTIKAVRETATEVLSILHKELQIKLEFKLSDPEKVDLMLQKMIFKTFKHNICHYLGHERAGYHVIHKAHDVCLFPSSSLPSLGLKPEWLVIEQVLHINRDYGVNATPVPIEWIEEGLEEGWLKPFDMERVEKQKVKCLGAYGMGEQTFRDFVGPRYAKLKDLEIQLKEIADGSFVILDTDGKTGEICLYSTKNVTPVLIQHVENALNALRRKFQDEKSEQYLSSSNQGTRIVISAGCNVVDVLMPDEFKTVIIVGDPLNTQWLTEEDVRNELKVYGQIEYIEKFYFTKNKRNWGKVTFSNTQEAEYAVEETKEEEIRALPTGNARLQNEHRFRVKFEWCRRKSKGSAFVDFSEQRIAYNILQDCRALMIGGTKAKLNHSKRGGSQIFINNLNRFVNEAVLRHSIVTNFDIDDDHIVAASFIREKVQTSRAELDLIQQRLRAHLQIHVKEGKYDLFVKPPKDQDFTFLAFASFSKVEEGQNASAYVQQNFRPNEEVINTSITLQASILVYRAIFEKCNDVLFKAITTLNKQEGIEIRHKLLRNGNCKLDMNCDHVDTLRRVRRKLDKIVQGKRMTQQDFPNIQELFTRAGKYEIRNIMSQTGSLIIDDYRILEISIYGEKEKQNDTFTLLKEYLYKLSQGINRNLSLKGADKPFGVIKEMFLRFGIDLGKMKRDIRGLNRLQINLRHHSVDINGTSEAVEKAVVEINGVIDHLREMQNCEHIENEEHQCAICFMEIEDGEMYRLESCGHPFCKTCIVPQLESAIGNSDFPLSCCREGCDELWSWKDITKLSLQSGMTINNLVNRATSSYIARNSKKYKYCTSPECPSVYRVTNMANEFSCGECGVRICTACHIQYHDGISCDTMKELKEDTSGIAIWLRKDPHNRKLCPGCGLPIEKSYGCDHMTCTKCRRHFCWICLAHFSSSGDCYGHLRREHGGYGGGY</sequence>
<dbReference type="Pfam" id="PF00270">
    <property type="entry name" value="DEAD"/>
    <property type="match status" value="1"/>
</dbReference>
<dbReference type="PROSITE" id="PS51194">
    <property type="entry name" value="HELICASE_CTER"/>
    <property type="match status" value="1"/>
</dbReference>
<evidence type="ECO:0000256" key="1">
    <source>
        <dbReference type="ARBA" id="ARBA00022679"/>
    </source>
</evidence>
<dbReference type="InterPro" id="IPR035979">
    <property type="entry name" value="RBD_domain_sf"/>
</dbReference>
<dbReference type="SMART" id="SM00847">
    <property type="entry name" value="HA2"/>
    <property type="match status" value="1"/>
</dbReference>
<dbReference type="SMART" id="SM00487">
    <property type="entry name" value="DEXDc"/>
    <property type="match status" value="1"/>
</dbReference>
<evidence type="ECO:0000256" key="10">
    <source>
        <dbReference type="ARBA" id="ARBA00022840"/>
    </source>
</evidence>
<keyword evidence="7 20" id="KW-0378">Hydrolase</keyword>
<evidence type="ECO:0000256" key="12">
    <source>
        <dbReference type="PROSITE-ProRule" id="PRU00175"/>
    </source>
</evidence>
<keyword evidence="1" id="KW-0808">Transferase</keyword>
<feature type="compositionally biased region" description="Polar residues" evidence="14">
    <location>
        <begin position="822"/>
        <end position="847"/>
    </location>
</feature>
<evidence type="ECO:0000256" key="9">
    <source>
        <dbReference type="ARBA" id="ARBA00022833"/>
    </source>
</evidence>
<dbReference type="InterPro" id="IPR044066">
    <property type="entry name" value="TRIAD_supradom"/>
</dbReference>
<evidence type="ECO:0000313" key="21">
    <source>
        <dbReference type="Proteomes" id="UP000596742"/>
    </source>
</evidence>
<dbReference type="InterPro" id="IPR002867">
    <property type="entry name" value="IBR_dom"/>
</dbReference>
<proteinExistence type="inferred from homology"/>